<accession>A0A1A9WHT1</accession>
<dbReference type="SUPFAM" id="SSF102462">
    <property type="entry name" value="Peptidyl-tRNA hydrolase II"/>
    <property type="match status" value="1"/>
</dbReference>
<keyword evidence="5" id="KW-1133">Transmembrane helix</keyword>
<keyword evidence="5" id="KW-0812">Transmembrane</keyword>
<proteinExistence type="inferred from homology"/>
<dbReference type="FunFam" id="3.40.1490.10:FF:000001">
    <property type="entry name" value="Peptidyl-tRNA hydrolase 2"/>
    <property type="match status" value="1"/>
</dbReference>
<dbReference type="GO" id="GO:0005829">
    <property type="term" value="C:cytosol"/>
    <property type="evidence" value="ECO:0007669"/>
    <property type="project" value="TreeGrafter"/>
</dbReference>
<evidence type="ECO:0000256" key="3">
    <source>
        <dbReference type="ARBA" id="ARBA00038050"/>
    </source>
</evidence>
<evidence type="ECO:0000256" key="2">
    <source>
        <dbReference type="ARBA" id="ARBA00022801"/>
    </source>
</evidence>
<evidence type="ECO:0000256" key="5">
    <source>
        <dbReference type="SAM" id="Phobius"/>
    </source>
</evidence>
<keyword evidence="2" id="KW-0378">Hydrolase</keyword>
<feature type="transmembrane region" description="Helical" evidence="5">
    <location>
        <begin position="12"/>
        <end position="30"/>
    </location>
</feature>
<sequence length="187" mass="19637">MSDTKLLNTAQIVNSIAVLFSFFLGYKYALKKNKKLKGGGGGGGVDDDGAVASAETPGASGGTSLFGSLTREYKMVLVVRNDLGMSKGKIAAQCSHGAVGAYQKAIASIPYLVKAWDNTGCAKVALKVNSEAELIAIKRAAERRNLNVCLIRDAGRTQIEPNSKTVLAIGPADVEIIDQVTGHLKLL</sequence>
<dbReference type="NCBIfam" id="TIGR00283">
    <property type="entry name" value="arch_pth2"/>
    <property type="match status" value="1"/>
</dbReference>
<evidence type="ECO:0000256" key="1">
    <source>
        <dbReference type="ARBA" id="ARBA00013260"/>
    </source>
</evidence>
<dbReference type="AlphaFoldDB" id="A0A1A9WHT1"/>
<dbReference type="EnsemblMetazoa" id="GBRI020318-RA">
    <property type="protein sequence ID" value="GBRI020318-PA"/>
    <property type="gene ID" value="GBRI020318"/>
</dbReference>
<dbReference type="EC" id="3.1.1.29" evidence="1"/>
<evidence type="ECO:0000313" key="7">
    <source>
        <dbReference type="Proteomes" id="UP000091820"/>
    </source>
</evidence>
<dbReference type="NCBIfam" id="NF003314">
    <property type="entry name" value="PRK04322.1"/>
    <property type="match status" value="1"/>
</dbReference>
<organism evidence="6 7">
    <name type="scientific">Glossina brevipalpis</name>
    <dbReference type="NCBI Taxonomy" id="37001"/>
    <lineage>
        <taxon>Eukaryota</taxon>
        <taxon>Metazoa</taxon>
        <taxon>Ecdysozoa</taxon>
        <taxon>Arthropoda</taxon>
        <taxon>Hexapoda</taxon>
        <taxon>Insecta</taxon>
        <taxon>Pterygota</taxon>
        <taxon>Neoptera</taxon>
        <taxon>Endopterygota</taxon>
        <taxon>Diptera</taxon>
        <taxon>Brachycera</taxon>
        <taxon>Muscomorpha</taxon>
        <taxon>Hippoboscoidea</taxon>
        <taxon>Glossinidae</taxon>
        <taxon>Glossina</taxon>
    </lineage>
</organism>
<reference evidence="6" key="2">
    <citation type="submission" date="2020-05" db="UniProtKB">
        <authorList>
            <consortium name="EnsemblMetazoa"/>
        </authorList>
    </citation>
    <scope>IDENTIFICATION</scope>
    <source>
        <strain evidence="6">IAEA</strain>
    </source>
</reference>
<evidence type="ECO:0000313" key="6">
    <source>
        <dbReference type="EnsemblMetazoa" id="GBRI020318-PA"/>
    </source>
</evidence>
<comment type="catalytic activity">
    <reaction evidence="4">
        <text>an N-acyl-L-alpha-aminoacyl-tRNA + H2O = an N-acyl-L-amino acid + a tRNA + H(+)</text>
        <dbReference type="Rhea" id="RHEA:54448"/>
        <dbReference type="Rhea" id="RHEA-COMP:10123"/>
        <dbReference type="Rhea" id="RHEA-COMP:13883"/>
        <dbReference type="ChEBI" id="CHEBI:15377"/>
        <dbReference type="ChEBI" id="CHEBI:15378"/>
        <dbReference type="ChEBI" id="CHEBI:59874"/>
        <dbReference type="ChEBI" id="CHEBI:78442"/>
        <dbReference type="ChEBI" id="CHEBI:138191"/>
        <dbReference type="EC" id="3.1.1.29"/>
    </reaction>
</comment>
<dbReference type="Pfam" id="PF01981">
    <property type="entry name" value="PTH2"/>
    <property type="match status" value="1"/>
</dbReference>
<dbReference type="STRING" id="37001.A0A1A9WHT1"/>
<dbReference type="CDD" id="cd02430">
    <property type="entry name" value="PTH2"/>
    <property type="match status" value="1"/>
</dbReference>
<dbReference type="PANTHER" id="PTHR12649:SF11">
    <property type="entry name" value="PEPTIDYL-TRNA HYDROLASE 2, MITOCHONDRIAL"/>
    <property type="match status" value="1"/>
</dbReference>
<dbReference type="InterPro" id="IPR023476">
    <property type="entry name" value="Pep_tRNA_hydro_II_dom_sf"/>
</dbReference>
<protein>
    <recommendedName>
        <fullName evidence="1">peptidyl-tRNA hydrolase</fullName>
        <ecNumber evidence="1">3.1.1.29</ecNumber>
    </recommendedName>
</protein>
<comment type="similarity">
    <text evidence="3">Belongs to the PTH2 family.</text>
</comment>
<dbReference type="Proteomes" id="UP000091820">
    <property type="component" value="Unassembled WGS sequence"/>
</dbReference>
<keyword evidence="5" id="KW-0472">Membrane</keyword>
<dbReference type="GO" id="GO:0004045">
    <property type="term" value="F:peptidyl-tRNA hydrolase activity"/>
    <property type="evidence" value="ECO:0007669"/>
    <property type="project" value="UniProtKB-EC"/>
</dbReference>
<name>A0A1A9WHT1_9MUSC</name>
<reference evidence="7" key="1">
    <citation type="submission" date="2014-03" db="EMBL/GenBank/DDBJ databases">
        <authorList>
            <person name="Aksoy S."/>
            <person name="Warren W."/>
            <person name="Wilson R.K."/>
        </authorList>
    </citation>
    <scope>NUCLEOTIDE SEQUENCE [LARGE SCALE GENOMIC DNA]</scope>
    <source>
        <strain evidence="7">IAEA</strain>
    </source>
</reference>
<dbReference type="InterPro" id="IPR002833">
    <property type="entry name" value="PTH2"/>
</dbReference>
<keyword evidence="7" id="KW-1185">Reference proteome</keyword>
<dbReference type="VEuPathDB" id="VectorBase:GBRI020318"/>
<dbReference type="Gene3D" id="3.40.1490.10">
    <property type="entry name" value="Bit1"/>
    <property type="match status" value="1"/>
</dbReference>
<dbReference type="PANTHER" id="PTHR12649">
    <property type="entry name" value="PEPTIDYL-TRNA HYDROLASE 2"/>
    <property type="match status" value="1"/>
</dbReference>
<evidence type="ECO:0000256" key="4">
    <source>
        <dbReference type="ARBA" id="ARBA00048707"/>
    </source>
</evidence>